<dbReference type="PANTHER" id="PTHR37490">
    <property type="entry name" value="EXPRESSED PROTEIN"/>
    <property type="match status" value="1"/>
</dbReference>
<dbReference type="InterPro" id="IPR021838">
    <property type="entry name" value="DUF3431"/>
</dbReference>
<proteinExistence type="predicted"/>
<organism evidence="1">
    <name type="scientific">viral metagenome</name>
    <dbReference type="NCBI Taxonomy" id="1070528"/>
    <lineage>
        <taxon>unclassified sequences</taxon>
        <taxon>metagenomes</taxon>
        <taxon>organismal metagenomes</taxon>
    </lineage>
</organism>
<reference evidence="1" key="1">
    <citation type="journal article" date="2020" name="Nature">
        <title>Giant virus diversity and host interactions through global metagenomics.</title>
        <authorList>
            <person name="Schulz F."/>
            <person name="Roux S."/>
            <person name="Paez-Espino D."/>
            <person name="Jungbluth S."/>
            <person name="Walsh D.A."/>
            <person name="Denef V.J."/>
            <person name="McMahon K.D."/>
            <person name="Konstantinidis K.T."/>
            <person name="Eloe-Fadrosh E.A."/>
            <person name="Kyrpides N.C."/>
            <person name="Woyke T."/>
        </authorList>
    </citation>
    <scope>NUCLEOTIDE SEQUENCE</scope>
    <source>
        <strain evidence="1">GVMAG-M-3300022752-66</strain>
    </source>
</reference>
<dbReference type="Pfam" id="PF11913">
    <property type="entry name" value="DUF3431"/>
    <property type="match status" value="1"/>
</dbReference>
<protein>
    <submittedName>
        <fullName evidence="1">Uncharacterized protein</fullName>
    </submittedName>
</protein>
<dbReference type="AlphaFoldDB" id="A0A6C0CYC0"/>
<name>A0A6C0CYC0_9ZZZZ</name>
<dbReference type="EMBL" id="MN739496">
    <property type="protein sequence ID" value="QHT08465.1"/>
    <property type="molecule type" value="Genomic_DNA"/>
</dbReference>
<accession>A0A6C0CYC0</accession>
<sequence>MNYDNVEIVIARYNENLSWTLETPFNEFKYIVYNKGDNEDFEKKNVKQIINLKNVGRECHTYIKHIVDNYDRLSNVLVFLPGSIDIDYKKWKGIMTLNGIKNNHCEKAFFLCHYEKSGVLDLFSEFKISNWCSTDSANAAKNNESKLTLSKLRPFRKWFLHNFGNIGVQHYNYNSVISIDKRDILQHRKFRYEKFLNELSLSSSPEVVHYMERSWGALFHPIQHTKIFVTLDKL</sequence>
<dbReference type="PANTHER" id="PTHR37490:SF1">
    <property type="entry name" value="GLYCOSYLTRANSFERASE 2-LIKE DOMAIN-CONTAINING PROTEIN"/>
    <property type="match status" value="1"/>
</dbReference>
<evidence type="ECO:0000313" key="1">
    <source>
        <dbReference type="EMBL" id="QHT08465.1"/>
    </source>
</evidence>